<name>A0A923MUW0_9BURK</name>
<evidence type="ECO:0000313" key="3">
    <source>
        <dbReference type="Proteomes" id="UP000608513"/>
    </source>
</evidence>
<keyword evidence="3" id="KW-1185">Reference proteome</keyword>
<dbReference type="Gene3D" id="2.60.120.10">
    <property type="entry name" value="Jelly Rolls"/>
    <property type="match status" value="1"/>
</dbReference>
<dbReference type="AlphaFoldDB" id="A0A923MUW0"/>
<comment type="caution">
    <text evidence="2">The sequence shown here is derived from an EMBL/GenBank/DDBJ whole genome shotgun (WGS) entry which is preliminary data.</text>
</comment>
<dbReference type="Pfam" id="PF07883">
    <property type="entry name" value="Cupin_2"/>
    <property type="match status" value="1"/>
</dbReference>
<accession>A0A923MUW0</accession>
<dbReference type="SUPFAM" id="SSF51182">
    <property type="entry name" value="RmlC-like cupins"/>
    <property type="match status" value="1"/>
</dbReference>
<proteinExistence type="predicted"/>
<feature type="domain" description="Cupin type-2" evidence="1">
    <location>
        <begin position="3"/>
        <end position="70"/>
    </location>
</feature>
<organism evidence="2 3">
    <name type="scientific">Ramlibacter cellulosilyticus</name>
    <dbReference type="NCBI Taxonomy" id="2764187"/>
    <lineage>
        <taxon>Bacteria</taxon>
        <taxon>Pseudomonadati</taxon>
        <taxon>Pseudomonadota</taxon>
        <taxon>Betaproteobacteria</taxon>
        <taxon>Burkholderiales</taxon>
        <taxon>Comamonadaceae</taxon>
        <taxon>Ramlibacter</taxon>
    </lineage>
</organism>
<dbReference type="InterPro" id="IPR014710">
    <property type="entry name" value="RmlC-like_jellyroll"/>
</dbReference>
<sequence>MAHFELAAGQVARAVVHRTVEEVWFVLSGRGEMWRRQGAREETVVLEPGVCVTIPLGTHFQFRASPSEGVAAVAVTMPPWPGPGEAVFVEGPWPASFPAS</sequence>
<protein>
    <submittedName>
        <fullName evidence="2">Cupin domain-containing protein</fullName>
    </submittedName>
</protein>
<dbReference type="InterPro" id="IPR013096">
    <property type="entry name" value="Cupin_2"/>
</dbReference>
<evidence type="ECO:0000313" key="2">
    <source>
        <dbReference type="EMBL" id="MBC5785708.1"/>
    </source>
</evidence>
<dbReference type="Proteomes" id="UP000608513">
    <property type="component" value="Unassembled WGS sequence"/>
</dbReference>
<reference evidence="2" key="1">
    <citation type="submission" date="2020-08" db="EMBL/GenBank/DDBJ databases">
        <title>Ramlibacter sp. USB13 16S ribosomal RNA gene genome sequencing and assembly.</title>
        <authorList>
            <person name="Kang M."/>
        </authorList>
    </citation>
    <scope>NUCLEOTIDE SEQUENCE</scope>
    <source>
        <strain evidence="2">USB13</strain>
    </source>
</reference>
<evidence type="ECO:0000259" key="1">
    <source>
        <dbReference type="Pfam" id="PF07883"/>
    </source>
</evidence>
<dbReference type="EMBL" id="JACORT010000012">
    <property type="protein sequence ID" value="MBC5785708.1"/>
    <property type="molecule type" value="Genomic_DNA"/>
</dbReference>
<gene>
    <name evidence="2" type="ORF">H8N03_22395</name>
</gene>
<dbReference type="InterPro" id="IPR011051">
    <property type="entry name" value="RmlC_Cupin_sf"/>
</dbReference>